<reference evidence="2 3" key="1">
    <citation type="journal article" date="2019" name="bioRxiv">
        <title>Bacteria contribute to plant secondary compound degradation in a generalist herbivore system.</title>
        <authorList>
            <person name="Francoeur C.B."/>
            <person name="Khadempour L."/>
            <person name="Moreira-Soto R.D."/>
            <person name="Gotting K."/>
            <person name="Book A.J."/>
            <person name="Pinto-Tomas A.A."/>
            <person name="Keefover-Ring K."/>
            <person name="Currie C.R."/>
        </authorList>
    </citation>
    <scope>NUCLEOTIDE SEQUENCE [LARGE SCALE GENOMIC DNA]</scope>
    <source>
        <strain evidence="2 3">Acro-805</strain>
    </source>
</reference>
<protein>
    <recommendedName>
        <fullName evidence="4">Two-component-system connector protein YcgZ</fullName>
    </recommendedName>
</protein>
<dbReference type="Pfam" id="PF10798">
    <property type="entry name" value="YmgB"/>
    <property type="match status" value="1"/>
</dbReference>
<evidence type="ECO:0008006" key="4">
    <source>
        <dbReference type="Google" id="ProtNLM"/>
    </source>
</evidence>
<comment type="caution">
    <text evidence="2">The sequence shown here is derived from an EMBL/GenBank/DDBJ whole genome shotgun (WGS) entry which is preliminary data.</text>
</comment>
<dbReference type="InterPro" id="IPR024753">
    <property type="entry name" value="AriR"/>
</dbReference>
<dbReference type="Proteomes" id="UP000780690">
    <property type="component" value="Unassembled WGS sequence"/>
</dbReference>
<organism evidence="2 3">
    <name type="scientific">Candidatus Pantoea formicae</name>
    <dbReference type="NCBI Taxonomy" id="2608355"/>
    <lineage>
        <taxon>Bacteria</taxon>
        <taxon>Pseudomonadati</taxon>
        <taxon>Pseudomonadota</taxon>
        <taxon>Gammaproteobacteria</taxon>
        <taxon>Enterobacterales</taxon>
        <taxon>Erwiniaceae</taxon>
        <taxon>Pantoea</taxon>
    </lineage>
</organism>
<evidence type="ECO:0000313" key="2">
    <source>
        <dbReference type="EMBL" id="NIF03559.1"/>
    </source>
</evidence>
<sequence length="79" mass="9130">MRQDGLPPEKEAGLTGYFSQVTHPCQIELLGRITVEILRQERRLTRTALCLKLIGRLDGADDEAEREHLKVLLRMLFNR</sequence>
<gene>
    <name evidence="1" type="ORF">F3J38_20540</name>
    <name evidence="2" type="ORF">F3J38_26515</name>
</gene>
<dbReference type="RefSeq" id="WP_045816981.1">
    <property type="nucleotide sequence ID" value="NZ_VWXD01000008.1"/>
</dbReference>
<accession>A0ABX0R2U5</accession>
<proteinExistence type="predicted"/>
<keyword evidence="3" id="KW-1185">Reference proteome</keyword>
<dbReference type="EMBL" id="VWXD01000018">
    <property type="protein sequence ID" value="NIF03559.1"/>
    <property type="molecule type" value="Genomic_DNA"/>
</dbReference>
<name>A0ABX0R2U5_9GAMM</name>
<evidence type="ECO:0000313" key="1">
    <source>
        <dbReference type="EMBL" id="NIF02416.1"/>
    </source>
</evidence>
<dbReference type="EMBL" id="VWXD01000008">
    <property type="protein sequence ID" value="NIF02416.1"/>
    <property type="molecule type" value="Genomic_DNA"/>
</dbReference>
<evidence type="ECO:0000313" key="3">
    <source>
        <dbReference type="Proteomes" id="UP000780690"/>
    </source>
</evidence>